<dbReference type="GO" id="GO:0006508">
    <property type="term" value="P:proteolysis"/>
    <property type="evidence" value="ECO:0007669"/>
    <property type="project" value="InterPro"/>
</dbReference>
<reference evidence="2 3" key="1">
    <citation type="submission" date="2013-12" db="EMBL/GenBank/DDBJ databases">
        <title>Draft genome of the parsitic nematode Ancylostoma duodenale.</title>
        <authorList>
            <person name="Mitreva M."/>
        </authorList>
    </citation>
    <scope>NUCLEOTIDE SEQUENCE [LARGE SCALE GENOMIC DNA]</scope>
    <source>
        <strain evidence="2 3">Zhejiang</strain>
    </source>
</reference>
<feature type="domain" description="Peptidase C1A papain C-terminal" evidence="1">
    <location>
        <begin position="6"/>
        <end position="59"/>
    </location>
</feature>
<keyword evidence="3" id="KW-1185">Reference proteome</keyword>
<dbReference type="Proteomes" id="UP000054047">
    <property type="component" value="Unassembled WGS sequence"/>
</dbReference>
<dbReference type="Gene3D" id="3.90.70.10">
    <property type="entry name" value="Cysteine proteinases"/>
    <property type="match status" value="1"/>
</dbReference>
<dbReference type="PROSITE" id="PS00640">
    <property type="entry name" value="THIOL_PROTEASE_ASN"/>
    <property type="match status" value="1"/>
</dbReference>
<evidence type="ECO:0000313" key="2">
    <source>
        <dbReference type="EMBL" id="KIH47854.1"/>
    </source>
</evidence>
<gene>
    <name evidence="2" type="ORF">ANCDUO_22081</name>
</gene>
<sequence>HVDGERKGDHQVRIIGWGTENGTDYWLMANSWNIDWGENGFFRMVRGIDHLSVEYDVTSAMVMLG</sequence>
<dbReference type="Pfam" id="PF00112">
    <property type="entry name" value="Peptidase_C1"/>
    <property type="match status" value="1"/>
</dbReference>
<evidence type="ECO:0000259" key="1">
    <source>
        <dbReference type="Pfam" id="PF00112"/>
    </source>
</evidence>
<name>A0A0C2FMG9_9BILA</name>
<dbReference type="EMBL" id="KN765157">
    <property type="protein sequence ID" value="KIH47854.1"/>
    <property type="molecule type" value="Genomic_DNA"/>
</dbReference>
<dbReference type="SUPFAM" id="SSF54001">
    <property type="entry name" value="Cysteine proteinases"/>
    <property type="match status" value="1"/>
</dbReference>
<protein>
    <recommendedName>
        <fullName evidence="1">Peptidase C1A papain C-terminal domain-containing protein</fullName>
    </recommendedName>
</protein>
<dbReference type="InterPro" id="IPR000668">
    <property type="entry name" value="Peptidase_C1A_C"/>
</dbReference>
<dbReference type="InterPro" id="IPR025661">
    <property type="entry name" value="Pept_asp_AS"/>
</dbReference>
<feature type="non-terminal residue" evidence="2">
    <location>
        <position position="1"/>
    </location>
</feature>
<organism evidence="2 3">
    <name type="scientific">Ancylostoma duodenale</name>
    <dbReference type="NCBI Taxonomy" id="51022"/>
    <lineage>
        <taxon>Eukaryota</taxon>
        <taxon>Metazoa</taxon>
        <taxon>Ecdysozoa</taxon>
        <taxon>Nematoda</taxon>
        <taxon>Chromadorea</taxon>
        <taxon>Rhabditida</taxon>
        <taxon>Rhabditina</taxon>
        <taxon>Rhabditomorpha</taxon>
        <taxon>Strongyloidea</taxon>
        <taxon>Ancylostomatidae</taxon>
        <taxon>Ancylostomatinae</taxon>
        <taxon>Ancylostoma</taxon>
    </lineage>
</organism>
<proteinExistence type="predicted"/>
<dbReference type="InterPro" id="IPR038765">
    <property type="entry name" value="Papain-like_cys_pep_sf"/>
</dbReference>
<accession>A0A0C2FMG9</accession>
<dbReference type="OrthoDB" id="65740at2759"/>
<dbReference type="GO" id="GO:0008234">
    <property type="term" value="F:cysteine-type peptidase activity"/>
    <property type="evidence" value="ECO:0007669"/>
    <property type="project" value="InterPro"/>
</dbReference>
<dbReference type="AlphaFoldDB" id="A0A0C2FMG9"/>
<evidence type="ECO:0000313" key="3">
    <source>
        <dbReference type="Proteomes" id="UP000054047"/>
    </source>
</evidence>